<reference evidence="1" key="1">
    <citation type="submission" date="2021-06" db="EMBL/GenBank/DDBJ databases">
        <title>Parelaphostrongylus tenuis whole genome reference sequence.</title>
        <authorList>
            <person name="Garwood T.J."/>
            <person name="Larsen P.A."/>
            <person name="Fountain-Jones N.M."/>
            <person name="Garbe J.R."/>
            <person name="Macchietto M.G."/>
            <person name="Kania S.A."/>
            <person name="Gerhold R.W."/>
            <person name="Richards J.E."/>
            <person name="Wolf T.M."/>
        </authorList>
    </citation>
    <scope>NUCLEOTIDE SEQUENCE</scope>
    <source>
        <strain evidence="1">MNPRO001-30</strain>
        <tissue evidence="1">Meninges</tissue>
    </source>
</reference>
<name>A0AAD5RBD4_PARTN</name>
<evidence type="ECO:0000313" key="2">
    <source>
        <dbReference type="Proteomes" id="UP001196413"/>
    </source>
</evidence>
<keyword evidence="2" id="KW-1185">Reference proteome</keyword>
<dbReference type="AlphaFoldDB" id="A0AAD5RBD4"/>
<protein>
    <submittedName>
        <fullName evidence="1">Uncharacterized protein</fullName>
    </submittedName>
</protein>
<dbReference type="Proteomes" id="UP001196413">
    <property type="component" value="Unassembled WGS sequence"/>
</dbReference>
<accession>A0AAD5RBD4</accession>
<organism evidence="1 2">
    <name type="scientific">Parelaphostrongylus tenuis</name>
    <name type="common">Meningeal worm</name>
    <dbReference type="NCBI Taxonomy" id="148309"/>
    <lineage>
        <taxon>Eukaryota</taxon>
        <taxon>Metazoa</taxon>
        <taxon>Ecdysozoa</taxon>
        <taxon>Nematoda</taxon>
        <taxon>Chromadorea</taxon>
        <taxon>Rhabditida</taxon>
        <taxon>Rhabditina</taxon>
        <taxon>Rhabditomorpha</taxon>
        <taxon>Strongyloidea</taxon>
        <taxon>Metastrongylidae</taxon>
        <taxon>Parelaphostrongylus</taxon>
    </lineage>
</organism>
<gene>
    <name evidence="1" type="ORF">KIN20_035388</name>
</gene>
<dbReference type="EMBL" id="JAHQIW010007221">
    <property type="protein sequence ID" value="KAJ1373059.1"/>
    <property type="molecule type" value="Genomic_DNA"/>
</dbReference>
<comment type="caution">
    <text evidence="1">The sequence shown here is derived from an EMBL/GenBank/DDBJ whole genome shotgun (WGS) entry which is preliminary data.</text>
</comment>
<proteinExistence type="predicted"/>
<evidence type="ECO:0000313" key="1">
    <source>
        <dbReference type="EMBL" id="KAJ1373059.1"/>
    </source>
</evidence>
<sequence length="69" mass="7500">MGSCTARYTCFNITVSSVGQNPSSFSQSYVGAPDRAPRASVDERFTLTALDRVYIAQSSVSMSLSHSRF</sequence>